<keyword evidence="3" id="KW-1185">Reference proteome</keyword>
<dbReference type="Pfam" id="PF20263">
    <property type="entry name" value="LYRM2-like"/>
    <property type="match status" value="1"/>
</dbReference>
<evidence type="ECO:0000313" key="2">
    <source>
        <dbReference type="EMBL" id="EWS70953.1"/>
    </source>
</evidence>
<dbReference type="RefSeq" id="XP_012656509.1">
    <property type="nucleotide sequence ID" value="XM_012801055.1"/>
</dbReference>
<feature type="domain" description="LYR motif-containing protein Cup1-like N-terminal" evidence="1">
    <location>
        <begin position="20"/>
        <end position="93"/>
    </location>
</feature>
<name>W7X3F1_TETTS</name>
<proteinExistence type="predicted"/>
<sequence>MKLETFILNRTYRRKIALLLYRDTLKQCKAFKDDYSSQILLEIIQQTYRINRYQTNVNFLRENFMIGRSVLQLFKSANIYNDENQIKKILRIAHNWSNYIKIQNQDNKRKFEIEFNQNGLKQYLEDDSEQEDFQSIQNFQESSTQNNMSDLGKLNISKRTAFPWQRILQQSKQFQNLDFDKQLFVHQIIEKCIEPQITNKRYRNLAEYIDDRRSENTESRVDYRDQFEERELIIKIQDTNKAYQNYLGQIFHLEKYKQPLLKQNNSNSEVYQLFSNFDFILPFQFPTEIEGSQKDIKFKQK</sequence>
<evidence type="ECO:0000259" key="1">
    <source>
        <dbReference type="Pfam" id="PF20263"/>
    </source>
</evidence>
<reference evidence="3" key="1">
    <citation type="journal article" date="2006" name="PLoS Biol.">
        <title>Macronuclear genome sequence of the ciliate Tetrahymena thermophila, a model eukaryote.</title>
        <authorList>
            <person name="Eisen J.A."/>
            <person name="Coyne R.S."/>
            <person name="Wu M."/>
            <person name="Wu D."/>
            <person name="Thiagarajan M."/>
            <person name="Wortman J.R."/>
            <person name="Badger J.H."/>
            <person name="Ren Q."/>
            <person name="Amedeo P."/>
            <person name="Jones K.M."/>
            <person name="Tallon L.J."/>
            <person name="Delcher A.L."/>
            <person name="Salzberg S.L."/>
            <person name="Silva J.C."/>
            <person name="Haas B.J."/>
            <person name="Majoros W.H."/>
            <person name="Farzad M."/>
            <person name="Carlton J.M."/>
            <person name="Smith R.K. Jr."/>
            <person name="Garg J."/>
            <person name="Pearlman R.E."/>
            <person name="Karrer K.M."/>
            <person name="Sun L."/>
            <person name="Manning G."/>
            <person name="Elde N.C."/>
            <person name="Turkewitz A.P."/>
            <person name="Asai D.J."/>
            <person name="Wilkes D.E."/>
            <person name="Wang Y."/>
            <person name="Cai H."/>
            <person name="Collins K."/>
            <person name="Stewart B.A."/>
            <person name="Lee S.R."/>
            <person name="Wilamowska K."/>
            <person name="Weinberg Z."/>
            <person name="Ruzzo W.L."/>
            <person name="Wloga D."/>
            <person name="Gaertig J."/>
            <person name="Frankel J."/>
            <person name="Tsao C.-C."/>
            <person name="Gorovsky M.A."/>
            <person name="Keeling P.J."/>
            <person name="Waller R.F."/>
            <person name="Patron N.J."/>
            <person name="Cherry J.M."/>
            <person name="Stover N.A."/>
            <person name="Krieger C.J."/>
            <person name="del Toro C."/>
            <person name="Ryder H.F."/>
            <person name="Williamson S.C."/>
            <person name="Barbeau R.A."/>
            <person name="Hamilton E.P."/>
            <person name="Orias E."/>
        </authorList>
    </citation>
    <scope>NUCLEOTIDE SEQUENCE [LARGE SCALE GENOMIC DNA]</scope>
    <source>
        <strain evidence="3">SB210</strain>
    </source>
</reference>
<dbReference type="KEGG" id="tet:TTHERM_000497609"/>
<dbReference type="InterPro" id="IPR046896">
    <property type="entry name" value="Cup1-like_N"/>
</dbReference>
<accession>W7X3F1</accession>
<evidence type="ECO:0000313" key="3">
    <source>
        <dbReference type="Proteomes" id="UP000009168"/>
    </source>
</evidence>
<protein>
    <recommendedName>
        <fullName evidence="1">LYR motif-containing protein Cup1-like N-terminal domain-containing protein</fullName>
    </recommendedName>
</protein>
<dbReference type="Proteomes" id="UP000009168">
    <property type="component" value="Unassembled WGS sequence"/>
</dbReference>
<dbReference type="GeneID" id="24439292"/>
<organism evidence="2 3">
    <name type="scientific">Tetrahymena thermophila (strain SB210)</name>
    <dbReference type="NCBI Taxonomy" id="312017"/>
    <lineage>
        <taxon>Eukaryota</taxon>
        <taxon>Sar</taxon>
        <taxon>Alveolata</taxon>
        <taxon>Ciliophora</taxon>
        <taxon>Intramacronucleata</taxon>
        <taxon>Oligohymenophorea</taxon>
        <taxon>Hymenostomatida</taxon>
        <taxon>Tetrahymenina</taxon>
        <taxon>Tetrahymenidae</taxon>
        <taxon>Tetrahymena</taxon>
    </lineage>
</organism>
<gene>
    <name evidence="2" type="ORF">TTHERM_000497609</name>
</gene>
<dbReference type="InParanoid" id="W7X3F1"/>
<dbReference type="EMBL" id="GG662212">
    <property type="protein sequence ID" value="EWS70953.1"/>
    <property type="molecule type" value="Genomic_DNA"/>
</dbReference>
<dbReference type="AlphaFoldDB" id="W7X3F1"/>